<dbReference type="AlphaFoldDB" id="A0A9P1IPI4"/>
<reference evidence="2" key="1">
    <citation type="submission" date="2022-11" db="EMBL/GenBank/DDBJ databases">
        <authorList>
            <person name="Kikuchi T."/>
        </authorList>
    </citation>
    <scope>NUCLEOTIDE SEQUENCE</scope>
    <source>
        <strain evidence="2">PS1010</strain>
    </source>
</reference>
<feature type="chain" id="PRO_5040186860" evidence="1">
    <location>
        <begin position="20"/>
        <end position="77"/>
    </location>
</feature>
<evidence type="ECO:0000313" key="3">
    <source>
        <dbReference type="Proteomes" id="UP001152747"/>
    </source>
</evidence>
<dbReference type="EMBL" id="CANHGI010000004">
    <property type="protein sequence ID" value="CAI5448847.1"/>
    <property type="molecule type" value="Genomic_DNA"/>
</dbReference>
<evidence type="ECO:0000256" key="1">
    <source>
        <dbReference type="SAM" id="SignalP"/>
    </source>
</evidence>
<keyword evidence="3" id="KW-1185">Reference proteome</keyword>
<proteinExistence type="predicted"/>
<feature type="signal peptide" evidence="1">
    <location>
        <begin position="1"/>
        <end position="19"/>
    </location>
</feature>
<accession>A0A9P1IPI4</accession>
<name>A0A9P1IPI4_9PELO</name>
<keyword evidence="1" id="KW-0732">Signal</keyword>
<sequence>MYNHLYVLFAIFYFCYSISYDSPSFDVINRCHQEIKIKNKCTCSENDSDCHREFAMGHWYVISRCIAERQRNMTKAA</sequence>
<organism evidence="2 3">
    <name type="scientific">Caenorhabditis angaria</name>
    <dbReference type="NCBI Taxonomy" id="860376"/>
    <lineage>
        <taxon>Eukaryota</taxon>
        <taxon>Metazoa</taxon>
        <taxon>Ecdysozoa</taxon>
        <taxon>Nematoda</taxon>
        <taxon>Chromadorea</taxon>
        <taxon>Rhabditida</taxon>
        <taxon>Rhabditina</taxon>
        <taxon>Rhabditomorpha</taxon>
        <taxon>Rhabditoidea</taxon>
        <taxon>Rhabditidae</taxon>
        <taxon>Peloderinae</taxon>
        <taxon>Caenorhabditis</taxon>
    </lineage>
</organism>
<comment type="caution">
    <text evidence="2">The sequence shown here is derived from an EMBL/GenBank/DDBJ whole genome shotgun (WGS) entry which is preliminary data.</text>
</comment>
<protein>
    <submittedName>
        <fullName evidence="2">Uncharacterized protein</fullName>
    </submittedName>
</protein>
<dbReference type="Proteomes" id="UP001152747">
    <property type="component" value="Unassembled WGS sequence"/>
</dbReference>
<gene>
    <name evidence="2" type="ORF">CAMP_LOCUS11484</name>
</gene>
<evidence type="ECO:0000313" key="2">
    <source>
        <dbReference type="EMBL" id="CAI5448847.1"/>
    </source>
</evidence>
<dbReference type="OrthoDB" id="5840803at2759"/>